<dbReference type="GO" id="GO:0006887">
    <property type="term" value="P:exocytosis"/>
    <property type="evidence" value="ECO:0007669"/>
    <property type="project" value="InterPro"/>
</dbReference>
<reference evidence="1" key="1">
    <citation type="submission" date="2022-12" db="EMBL/GenBank/DDBJ databases">
        <title>Draft genome assemblies for two species of Escallonia (Escalloniales).</title>
        <authorList>
            <person name="Chanderbali A."/>
            <person name="Dervinis C."/>
            <person name="Anghel I."/>
            <person name="Soltis D."/>
            <person name="Soltis P."/>
            <person name="Zapata F."/>
        </authorList>
    </citation>
    <scope>NUCLEOTIDE SEQUENCE</scope>
    <source>
        <strain evidence="1">UCBG64.0493</strain>
        <tissue evidence="1">Leaf</tissue>
    </source>
</reference>
<accession>A0AA88WNM4</accession>
<name>A0AA88WNM4_9ASTE</name>
<dbReference type="InterPro" id="IPR016159">
    <property type="entry name" value="Cullin_repeat-like_dom_sf"/>
</dbReference>
<dbReference type="GO" id="GO:0000145">
    <property type="term" value="C:exocyst"/>
    <property type="evidence" value="ECO:0007669"/>
    <property type="project" value="InterPro"/>
</dbReference>
<protein>
    <submittedName>
        <fullName evidence="1">Uncharacterized protein</fullName>
    </submittedName>
</protein>
<sequence length="162" mass="17743">MEGSDNVEVAFKSALNTILLWDSTVEAGEGINKYLRAVDDVRCWMDSTAGEAASDDRSEADNVMSRAMGSAQARVREHPDPSSYELHDEDCTDYDLPPPETISDLRSIAARMNSGGYLGECVKVYSSARKALVNLHFHGLGVERLSTGDVHGNCWMLRSKDG</sequence>
<gene>
    <name evidence="1" type="ORF">RJ639_036695</name>
</gene>
<evidence type="ECO:0000313" key="2">
    <source>
        <dbReference type="Proteomes" id="UP001188597"/>
    </source>
</evidence>
<dbReference type="AlphaFoldDB" id="A0AA88WNM4"/>
<dbReference type="EMBL" id="JAVXUP010000323">
    <property type="protein sequence ID" value="KAK3030957.1"/>
    <property type="molecule type" value="Genomic_DNA"/>
</dbReference>
<organism evidence="1 2">
    <name type="scientific">Escallonia herrerae</name>
    <dbReference type="NCBI Taxonomy" id="1293975"/>
    <lineage>
        <taxon>Eukaryota</taxon>
        <taxon>Viridiplantae</taxon>
        <taxon>Streptophyta</taxon>
        <taxon>Embryophyta</taxon>
        <taxon>Tracheophyta</taxon>
        <taxon>Spermatophyta</taxon>
        <taxon>Magnoliopsida</taxon>
        <taxon>eudicotyledons</taxon>
        <taxon>Gunneridae</taxon>
        <taxon>Pentapetalae</taxon>
        <taxon>asterids</taxon>
        <taxon>campanulids</taxon>
        <taxon>Escalloniales</taxon>
        <taxon>Escalloniaceae</taxon>
        <taxon>Escallonia</taxon>
    </lineage>
</organism>
<keyword evidence="2" id="KW-1185">Reference proteome</keyword>
<proteinExistence type="predicted"/>
<dbReference type="Gene3D" id="1.20.1280.170">
    <property type="entry name" value="Exocyst complex component Exo70"/>
    <property type="match status" value="1"/>
</dbReference>
<dbReference type="SUPFAM" id="SSF74788">
    <property type="entry name" value="Cullin repeat-like"/>
    <property type="match status" value="1"/>
</dbReference>
<dbReference type="Proteomes" id="UP001188597">
    <property type="component" value="Unassembled WGS sequence"/>
</dbReference>
<comment type="caution">
    <text evidence="1">The sequence shown here is derived from an EMBL/GenBank/DDBJ whole genome shotgun (WGS) entry which is preliminary data.</text>
</comment>
<dbReference type="InterPro" id="IPR004140">
    <property type="entry name" value="Exo70"/>
</dbReference>
<dbReference type="PANTHER" id="PTHR12542:SF7">
    <property type="entry name" value="EXOCYST SUBUNIT EXO70 FAMILY PROTEIN"/>
    <property type="match status" value="1"/>
</dbReference>
<evidence type="ECO:0000313" key="1">
    <source>
        <dbReference type="EMBL" id="KAK3030957.1"/>
    </source>
</evidence>
<dbReference type="PANTHER" id="PTHR12542">
    <property type="entry name" value="EXOCYST COMPLEX PROTEIN EXO70"/>
    <property type="match status" value="1"/>
</dbReference>